<evidence type="ECO:0000313" key="4">
    <source>
        <dbReference type="Proteomes" id="UP000002038"/>
    </source>
</evidence>
<evidence type="ECO:0000256" key="1">
    <source>
        <dbReference type="SAM" id="Phobius"/>
    </source>
</evidence>
<reference evidence="4" key="1">
    <citation type="journal article" date="2015" name="PLoS Genet.">
        <title>The dynamic genome and transcriptome of the human fungal pathogen Blastomyces and close relative Emmonsia.</title>
        <authorList>
            <person name="Munoz J.F."/>
            <person name="Gauthier G.M."/>
            <person name="Desjardins C.A."/>
            <person name="Gallo J.E."/>
            <person name="Holder J."/>
            <person name="Sullivan T.D."/>
            <person name="Marty A.J."/>
            <person name="Carmen J.C."/>
            <person name="Chen Z."/>
            <person name="Ding L."/>
            <person name="Gujja S."/>
            <person name="Magrini V."/>
            <person name="Misas E."/>
            <person name="Mitreva M."/>
            <person name="Priest M."/>
            <person name="Saif S."/>
            <person name="Whiston E.A."/>
            <person name="Young S."/>
            <person name="Zeng Q."/>
            <person name="Goldman W.E."/>
            <person name="Mardis E.R."/>
            <person name="Taylor J.W."/>
            <person name="McEwen J.G."/>
            <person name="Clay O.K."/>
            <person name="Klein B.S."/>
            <person name="Cuomo C.A."/>
        </authorList>
    </citation>
    <scope>NUCLEOTIDE SEQUENCE [LARGE SCALE GENOMIC DNA]</scope>
    <source>
        <strain evidence="4">SLH14081</strain>
    </source>
</reference>
<dbReference type="EMBL" id="GG657451">
    <property type="protein sequence ID" value="OAT06485.1"/>
    <property type="molecule type" value="Genomic_DNA"/>
</dbReference>
<keyword evidence="1" id="KW-0472">Membrane</keyword>
<protein>
    <submittedName>
        <fullName evidence="3">Uncharacterized protein</fullName>
    </submittedName>
</protein>
<keyword evidence="2" id="KW-0732">Signal</keyword>
<feature type="chain" id="PRO_5008107336" evidence="2">
    <location>
        <begin position="18"/>
        <end position="131"/>
    </location>
</feature>
<sequence length="131" mass="14838">MTRFYFITFILLSLVSSGRIRTHSGVCFSLCTLWSFLLLLLLSLFFSFALRLFSGRFSESDVGINQAMLHMAPPQNFHTIYLIINKPKRNCPIVKPLAWRDGESKSIPGIVLLLLLVLSGYSLSYEPVTYG</sequence>
<evidence type="ECO:0000313" key="3">
    <source>
        <dbReference type="EMBL" id="OAT06485.1"/>
    </source>
</evidence>
<keyword evidence="4" id="KW-1185">Reference proteome</keyword>
<feature type="transmembrane region" description="Helical" evidence="1">
    <location>
        <begin position="107"/>
        <end position="125"/>
    </location>
</feature>
<proteinExistence type="predicted"/>
<dbReference type="RefSeq" id="XP_031577243.1">
    <property type="nucleotide sequence ID" value="XM_031724552.1"/>
</dbReference>
<dbReference type="KEGG" id="bgh:BDBG_16641"/>
<evidence type="ECO:0000256" key="2">
    <source>
        <dbReference type="SAM" id="SignalP"/>
    </source>
</evidence>
<dbReference type="GeneID" id="42528694"/>
<accession>A0A179UEN6</accession>
<keyword evidence="1" id="KW-0812">Transmembrane</keyword>
<organism evidence="3 4">
    <name type="scientific">Blastomyces gilchristii (strain SLH14081)</name>
    <name type="common">Blastomyces dermatitidis</name>
    <dbReference type="NCBI Taxonomy" id="559298"/>
    <lineage>
        <taxon>Eukaryota</taxon>
        <taxon>Fungi</taxon>
        <taxon>Dikarya</taxon>
        <taxon>Ascomycota</taxon>
        <taxon>Pezizomycotina</taxon>
        <taxon>Eurotiomycetes</taxon>
        <taxon>Eurotiomycetidae</taxon>
        <taxon>Onygenales</taxon>
        <taxon>Ajellomycetaceae</taxon>
        <taxon>Blastomyces</taxon>
    </lineage>
</organism>
<feature type="transmembrane region" description="Helical" evidence="1">
    <location>
        <begin position="33"/>
        <end position="53"/>
    </location>
</feature>
<gene>
    <name evidence="3" type="ORF">BDBG_16641</name>
</gene>
<dbReference type="VEuPathDB" id="FungiDB:BDBG_16641"/>
<name>A0A179UEN6_BLAGS</name>
<keyword evidence="1" id="KW-1133">Transmembrane helix</keyword>
<dbReference type="AlphaFoldDB" id="A0A179UEN6"/>
<feature type="signal peptide" evidence="2">
    <location>
        <begin position="1"/>
        <end position="17"/>
    </location>
</feature>
<dbReference type="Proteomes" id="UP000002038">
    <property type="component" value="Unassembled WGS sequence"/>
</dbReference>